<reference evidence="1" key="1">
    <citation type="journal article" date="2011" name="Genome Biol.">
        <title>The draft genome of the carcinogenic human liver fluke Clonorchis sinensis.</title>
        <authorList>
            <person name="Wang X."/>
            <person name="Chen W."/>
            <person name="Huang Y."/>
            <person name="Sun J."/>
            <person name="Men J."/>
            <person name="Liu H."/>
            <person name="Luo F."/>
            <person name="Guo L."/>
            <person name="Lv X."/>
            <person name="Deng C."/>
            <person name="Zhou C."/>
            <person name="Fan Y."/>
            <person name="Li X."/>
            <person name="Huang L."/>
            <person name="Hu Y."/>
            <person name="Liang C."/>
            <person name="Hu X."/>
            <person name="Xu J."/>
            <person name="Yu X."/>
        </authorList>
    </citation>
    <scope>NUCLEOTIDE SEQUENCE [LARGE SCALE GENOMIC DNA]</scope>
    <source>
        <strain evidence="1">Henan</strain>
    </source>
</reference>
<dbReference type="InterPro" id="IPR011993">
    <property type="entry name" value="PH-like_dom_sf"/>
</dbReference>
<reference key="2">
    <citation type="submission" date="2011-10" db="EMBL/GenBank/DDBJ databases">
        <title>The genome and transcriptome sequence of Clonorchis sinensis provide insights into the carcinogenic liver fluke.</title>
        <authorList>
            <person name="Wang X."/>
            <person name="Huang Y."/>
            <person name="Chen W."/>
            <person name="Liu H."/>
            <person name="Guo L."/>
            <person name="Chen Y."/>
            <person name="Luo F."/>
            <person name="Zhou W."/>
            <person name="Sun J."/>
            <person name="Mao Q."/>
            <person name="Liang P."/>
            <person name="Zhou C."/>
            <person name="Tian Y."/>
            <person name="Men J."/>
            <person name="Lv X."/>
            <person name="Huang L."/>
            <person name="Zhou J."/>
            <person name="Hu Y."/>
            <person name="Li R."/>
            <person name="Zhang F."/>
            <person name="Lei H."/>
            <person name="Li X."/>
            <person name="Hu X."/>
            <person name="Liang C."/>
            <person name="Xu J."/>
            <person name="Wu Z."/>
            <person name="Yu X."/>
        </authorList>
    </citation>
    <scope>NUCLEOTIDE SEQUENCE</scope>
    <source>
        <strain>Henan</strain>
    </source>
</reference>
<sequence length="368" mass="41610">MYIAAAEETNDNHVRHPNLFRSISDLRQGTTVRRIWGTLRRRISRSSMKSSIHEEAARQFGFESVSGEIDRALLSSSTRSSMILQELHTVNETMEVAIHDGHSCSTTVRIDPFTSAGDACRMIDPDIDLRFVQLYEEIPDLPGFAHAIEDHEPLMNVVRRWYCTGAPHKLTIGLPARLCLLDNPSKYTPLTEDQVTSGRSLSYTSLGPIGEHDMMGLVTSSHEQLGNAPKMRRDVASYVTSGILWFRTPKKPWQKMFCFLHGSSVFYSLKKRAVTSRYMRILVDLSTVDVFHPTTPNQKSLFKAPTSELIVCRPISNHQIDLKDVTVFACRTPEGRAAWENGFRIHKVSVPDVFHNDALRRILLASTD</sequence>
<dbReference type="Proteomes" id="UP000008909">
    <property type="component" value="Unassembled WGS sequence"/>
</dbReference>
<dbReference type="Gene3D" id="2.30.29.30">
    <property type="entry name" value="Pleckstrin-homology domain (PH domain)/Phosphotyrosine-binding domain (PTB)"/>
    <property type="match status" value="1"/>
</dbReference>
<accession>G7YJ11</accession>
<dbReference type="Gene3D" id="3.10.20.90">
    <property type="entry name" value="Phosphatidylinositol 3-kinase Catalytic Subunit, Chain A, domain 1"/>
    <property type="match status" value="1"/>
</dbReference>
<dbReference type="AlphaFoldDB" id="G7YJ11"/>
<evidence type="ECO:0000313" key="2">
    <source>
        <dbReference type="Proteomes" id="UP000008909"/>
    </source>
</evidence>
<name>G7YJ11_CLOSI</name>
<proteinExistence type="predicted"/>
<dbReference type="SUPFAM" id="SSF50729">
    <property type="entry name" value="PH domain-like"/>
    <property type="match status" value="1"/>
</dbReference>
<evidence type="ECO:0008006" key="3">
    <source>
        <dbReference type="Google" id="ProtNLM"/>
    </source>
</evidence>
<protein>
    <recommendedName>
        <fullName evidence="3">PH domain-containing protein</fullName>
    </recommendedName>
</protein>
<dbReference type="PANTHER" id="PTHR11243:SF23">
    <property type="entry name" value="LD06925P"/>
    <property type="match status" value="1"/>
</dbReference>
<dbReference type="PANTHER" id="PTHR11243">
    <property type="entry name" value="GROWTH FACTOR RECEPTOR-BOUND PROTEIN"/>
    <property type="match status" value="1"/>
</dbReference>
<organism evidence="1 2">
    <name type="scientific">Clonorchis sinensis</name>
    <name type="common">Chinese liver fluke</name>
    <dbReference type="NCBI Taxonomy" id="79923"/>
    <lineage>
        <taxon>Eukaryota</taxon>
        <taxon>Metazoa</taxon>
        <taxon>Spiralia</taxon>
        <taxon>Lophotrochozoa</taxon>
        <taxon>Platyhelminthes</taxon>
        <taxon>Trematoda</taxon>
        <taxon>Digenea</taxon>
        <taxon>Opisthorchiida</taxon>
        <taxon>Opisthorchiata</taxon>
        <taxon>Opisthorchiidae</taxon>
        <taxon>Clonorchis</taxon>
    </lineage>
</organism>
<keyword evidence="2" id="KW-1185">Reference proteome</keyword>
<dbReference type="EMBL" id="DF143383">
    <property type="protein sequence ID" value="GAA52944.1"/>
    <property type="molecule type" value="Genomic_DNA"/>
</dbReference>
<gene>
    <name evidence="1" type="ORF">CLF_109161</name>
</gene>
<evidence type="ECO:0000313" key="1">
    <source>
        <dbReference type="EMBL" id="GAA52944.1"/>
    </source>
</evidence>
<dbReference type="InterPro" id="IPR039664">
    <property type="entry name" value="GRB/APBB1IP"/>
</dbReference>